<gene>
    <name evidence="3" type="ORF">IQ215_13500</name>
</gene>
<feature type="compositionally biased region" description="Basic and acidic residues" evidence="1">
    <location>
        <begin position="153"/>
        <end position="163"/>
    </location>
</feature>
<evidence type="ECO:0000256" key="1">
    <source>
        <dbReference type="SAM" id="MobiDB-lite"/>
    </source>
</evidence>
<dbReference type="Gene3D" id="3.30.70.330">
    <property type="match status" value="1"/>
</dbReference>
<proteinExistence type="predicted"/>
<feature type="region of interest" description="Disordered" evidence="1">
    <location>
        <begin position="92"/>
        <end position="171"/>
    </location>
</feature>
<dbReference type="SUPFAM" id="SSF54928">
    <property type="entry name" value="RNA-binding domain, RBD"/>
    <property type="match status" value="1"/>
</dbReference>
<protein>
    <submittedName>
        <fullName evidence="3">RNA-binding protein</fullName>
    </submittedName>
</protein>
<evidence type="ECO:0000259" key="2">
    <source>
        <dbReference type="PROSITE" id="PS50102"/>
    </source>
</evidence>
<name>A0ABR9VA42_9CHRO</name>
<dbReference type="EMBL" id="JADEWC010000043">
    <property type="protein sequence ID" value="MBE9223714.1"/>
    <property type="molecule type" value="Genomic_DNA"/>
</dbReference>
<dbReference type="PROSITE" id="PS50102">
    <property type="entry name" value="RRM"/>
    <property type="match status" value="1"/>
</dbReference>
<dbReference type="PANTHER" id="PTHR15241:SF304">
    <property type="entry name" value="RRM DOMAIN-CONTAINING PROTEIN"/>
    <property type="match status" value="1"/>
</dbReference>
<evidence type="ECO:0000313" key="3">
    <source>
        <dbReference type="EMBL" id="MBE9223714.1"/>
    </source>
</evidence>
<organism evidence="3 4">
    <name type="scientific">Cyanobacterium stanieri LEGE 03274</name>
    <dbReference type="NCBI Taxonomy" id="1828756"/>
    <lineage>
        <taxon>Bacteria</taxon>
        <taxon>Bacillati</taxon>
        <taxon>Cyanobacteriota</taxon>
        <taxon>Cyanophyceae</taxon>
        <taxon>Oscillatoriophycideae</taxon>
        <taxon>Chroococcales</taxon>
        <taxon>Geminocystaceae</taxon>
        <taxon>Cyanobacterium</taxon>
    </lineage>
</organism>
<dbReference type="Proteomes" id="UP000654604">
    <property type="component" value="Unassembled WGS sequence"/>
</dbReference>
<keyword evidence="4" id="KW-1185">Reference proteome</keyword>
<dbReference type="InterPro" id="IPR000504">
    <property type="entry name" value="RRM_dom"/>
</dbReference>
<feature type="domain" description="RRM" evidence="2">
    <location>
        <begin position="3"/>
        <end position="83"/>
    </location>
</feature>
<reference evidence="3 4" key="1">
    <citation type="submission" date="2020-10" db="EMBL/GenBank/DDBJ databases">
        <authorList>
            <person name="Castelo-Branco R."/>
            <person name="Eusebio N."/>
            <person name="Adriana R."/>
            <person name="Vieira A."/>
            <person name="Brugerolle De Fraissinette N."/>
            <person name="Rezende De Castro R."/>
            <person name="Schneider M.P."/>
            <person name="Vasconcelos V."/>
            <person name="Leao P.N."/>
        </authorList>
    </citation>
    <scope>NUCLEOTIDE SEQUENCE [LARGE SCALE GENOMIC DNA]</scope>
    <source>
        <strain evidence="3 4">LEGE 03274</strain>
    </source>
</reference>
<feature type="compositionally biased region" description="Basic and acidic residues" evidence="1">
    <location>
        <begin position="92"/>
        <end position="102"/>
    </location>
</feature>
<dbReference type="PANTHER" id="PTHR15241">
    <property type="entry name" value="TRANSFORMER-2-RELATED"/>
    <property type="match status" value="1"/>
</dbReference>
<evidence type="ECO:0000313" key="4">
    <source>
        <dbReference type="Proteomes" id="UP000654604"/>
    </source>
</evidence>
<dbReference type="SMART" id="SM00360">
    <property type="entry name" value="RRM"/>
    <property type="match status" value="1"/>
</dbReference>
<dbReference type="InterPro" id="IPR035979">
    <property type="entry name" value="RBD_domain_sf"/>
</dbReference>
<sequence>MSVRLYVKLPKAELEKETLEKMFSEFEPPFTTKLIKERKKNECRGFGFVTVPTDEAAEEFISKYNDQTLIYNGEPFKDEEGNDFTLFIEKALPRNKNEKEGADANAEDGNTTEGSKTTEKPSKRQKGKKGRKSSSKSGSKSFSVADSAQPDPRWADELSKLKEMFASQTTN</sequence>
<dbReference type="Pfam" id="PF00076">
    <property type="entry name" value="RRM_1"/>
    <property type="match status" value="1"/>
</dbReference>
<feature type="compositionally biased region" description="Basic residues" evidence="1">
    <location>
        <begin position="123"/>
        <end position="134"/>
    </location>
</feature>
<dbReference type="InterPro" id="IPR012677">
    <property type="entry name" value="Nucleotide-bd_a/b_plait_sf"/>
</dbReference>
<dbReference type="RefSeq" id="WP_193801935.1">
    <property type="nucleotide sequence ID" value="NZ_JADEWC010000043.1"/>
</dbReference>
<accession>A0ABR9VA42</accession>
<comment type="caution">
    <text evidence="3">The sequence shown here is derived from an EMBL/GenBank/DDBJ whole genome shotgun (WGS) entry which is preliminary data.</text>
</comment>